<dbReference type="AlphaFoldDB" id="A0A4Y2AA42"/>
<comment type="caution">
    <text evidence="2">The sequence shown here is derived from an EMBL/GenBank/DDBJ whole genome shotgun (WGS) entry which is preliminary data.</text>
</comment>
<accession>A0A4Y2AA42</accession>
<feature type="compositionally biased region" description="Basic and acidic residues" evidence="1">
    <location>
        <begin position="1"/>
        <end position="11"/>
    </location>
</feature>
<protein>
    <submittedName>
        <fullName evidence="2">Uncharacterized protein</fullName>
    </submittedName>
</protein>
<feature type="region of interest" description="Disordered" evidence="1">
    <location>
        <begin position="1"/>
        <end position="30"/>
    </location>
</feature>
<proteinExistence type="predicted"/>
<keyword evidence="3" id="KW-1185">Reference proteome</keyword>
<feature type="compositionally biased region" description="Polar residues" evidence="1">
    <location>
        <begin position="16"/>
        <end position="30"/>
    </location>
</feature>
<evidence type="ECO:0000256" key="1">
    <source>
        <dbReference type="SAM" id="MobiDB-lite"/>
    </source>
</evidence>
<evidence type="ECO:0000313" key="3">
    <source>
        <dbReference type="Proteomes" id="UP000499080"/>
    </source>
</evidence>
<dbReference type="EMBL" id="BGPR01000010">
    <property type="protein sequence ID" value="GBL76741.1"/>
    <property type="molecule type" value="Genomic_DNA"/>
</dbReference>
<dbReference type="Proteomes" id="UP000499080">
    <property type="component" value="Unassembled WGS sequence"/>
</dbReference>
<name>A0A4Y2AA42_ARAVE</name>
<organism evidence="2 3">
    <name type="scientific">Araneus ventricosus</name>
    <name type="common">Orbweaver spider</name>
    <name type="synonym">Epeira ventricosa</name>
    <dbReference type="NCBI Taxonomy" id="182803"/>
    <lineage>
        <taxon>Eukaryota</taxon>
        <taxon>Metazoa</taxon>
        <taxon>Ecdysozoa</taxon>
        <taxon>Arthropoda</taxon>
        <taxon>Chelicerata</taxon>
        <taxon>Arachnida</taxon>
        <taxon>Araneae</taxon>
        <taxon>Araneomorphae</taxon>
        <taxon>Entelegynae</taxon>
        <taxon>Araneoidea</taxon>
        <taxon>Araneidae</taxon>
        <taxon>Araneus</taxon>
    </lineage>
</organism>
<sequence length="133" mass="15191">MSRHIHQEVAQKHGKSPQSKRPNPPQTTCQCLPPECGKSARQNIVSHFSDAIIFFGLHTQRRVFRTQTSRRTQKKRTVISPDKAWRQMTMRDSAARQQGDPIVHFGRIHLTDYLSRNPIGGCSETNSMANINQ</sequence>
<evidence type="ECO:0000313" key="2">
    <source>
        <dbReference type="EMBL" id="GBL76741.1"/>
    </source>
</evidence>
<reference evidence="2 3" key="1">
    <citation type="journal article" date="2019" name="Sci. Rep.">
        <title>Orb-weaving spider Araneus ventricosus genome elucidates the spidroin gene catalogue.</title>
        <authorList>
            <person name="Kono N."/>
            <person name="Nakamura H."/>
            <person name="Ohtoshi R."/>
            <person name="Moran D.A.P."/>
            <person name="Shinohara A."/>
            <person name="Yoshida Y."/>
            <person name="Fujiwara M."/>
            <person name="Mori M."/>
            <person name="Tomita M."/>
            <person name="Arakawa K."/>
        </authorList>
    </citation>
    <scope>NUCLEOTIDE SEQUENCE [LARGE SCALE GENOMIC DNA]</scope>
</reference>
<gene>
    <name evidence="2" type="ORF">AVEN_53419_1</name>
</gene>